<dbReference type="Proteomes" id="UP000694420">
    <property type="component" value="Unplaced"/>
</dbReference>
<dbReference type="SUPFAM" id="SSF48484">
    <property type="entry name" value="Lipoxigenase"/>
    <property type="match status" value="1"/>
</dbReference>
<organism evidence="6 7">
    <name type="scientific">Nothoprocta perdicaria</name>
    <name type="common">Chilean tinamou</name>
    <name type="synonym">Crypturus perdicarius</name>
    <dbReference type="NCBI Taxonomy" id="30464"/>
    <lineage>
        <taxon>Eukaryota</taxon>
        <taxon>Metazoa</taxon>
        <taxon>Chordata</taxon>
        <taxon>Craniata</taxon>
        <taxon>Vertebrata</taxon>
        <taxon>Euteleostomi</taxon>
        <taxon>Archelosauria</taxon>
        <taxon>Archosauria</taxon>
        <taxon>Dinosauria</taxon>
        <taxon>Saurischia</taxon>
        <taxon>Theropoda</taxon>
        <taxon>Coelurosauria</taxon>
        <taxon>Aves</taxon>
        <taxon>Palaeognathae</taxon>
        <taxon>Tinamiformes</taxon>
        <taxon>Tinamidae</taxon>
        <taxon>Nothoprocta</taxon>
    </lineage>
</organism>
<proteinExistence type="predicted"/>
<keyword evidence="7" id="KW-1185">Reference proteome</keyword>
<dbReference type="Gene3D" id="1.20.245.10">
    <property type="entry name" value="Lipoxygenase-1, Domain 5"/>
    <property type="match status" value="1"/>
</dbReference>
<accession>A0A8C6ZTQ1</accession>
<gene>
    <name evidence="6" type="primary">ALOX5</name>
</gene>
<evidence type="ECO:0000256" key="3">
    <source>
        <dbReference type="ARBA" id="ARBA00023002"/>
    </source>
</evidence>
<feature type="signal peptide" evidence="4">
    <location>
        <begin position="1"/>
        <end position="23"/>
    </location>
</feature>
<dbReference type="PROSITE" id="PS51393">
    <property type="entry name" value="LIPOXYGENASE_3"/>
    <property type="match status" value="1"/>
</dbReference>
<dbReference type="InterPro" id="IPR000907">
    <property type="entry name" value="LipOase"/>
</dbReference>
<feature type="chain" id="PRO_5034235459" evidence="4">
    <location>
        <begin position="24"/>
        <end position="139"/>
    </location>
</feature>
<evidence type="ECO:0000313" key="6">
    <source>
        <dbReference type="Ensembl" id="ENSNPEP00000016950.1"/>
    </source>
</evidence>
<dbReference type="AlphaFoldDB" id="A0A8C6ZTQ1"/>
<dbReference type="InterPro" id="IPR013819">
    <property type="entry name" value="LipOase_C"/>
</dbReference>
<dbReference type="PANTHER" id="PTHR11771">
    <property type="entry name" value="LIPOXYGENASE"/>
    <property type="match status" value="1"/>
</dbReference>
<keyword evidence="3" id="KW-0560">Oxidoreductase</keyword>
<dbReference type="GO" id="GO:0016702">
    <property type="term" value="F:oxidoreductase activity, acting on single donors with incorporation of molecular oxygen, incorporation of two atoms of oxygen"/>
    <property type="evidence" value="ECO:0007669"/>
    <property type="project" value="InterPro"/>
</dbReference>
<keyword evidence="4" id="KW-0732">Signal</keyword>
<feature type="domain" description="Lipoxygenase" evidence="5">
    <location>
        <begin position="1"/>
        <end position="139"/>
    </location>
</feature>
<reference evidence="6" key="2">
    <citation type="submission" date="2025-09" db="UniProtKB">
        <authorList>
            <consortium name="Ensembl"/>
        </authorList>
    </citation>
    <scope>IDENTIFICATION</scope>
</reference>
<dbReference type="GO" id="GO:0034440">
    <property type="term" value="P:lipid oxidation"/>
    <property type="evidence" value="ECO:0007669"/>
    <property type="project" value="InterPro"/>
</dbReference>
<dbReference type="Ensembl" id="ENSNPET00000017372.1">
    <property type="protein sequence ID" value="ENSNPEP00000016950.1"/>
    <property type="gene ID" value="ENSNPEG00000012334.1"/>
</dbReference>
<dbReference type="GO" id="GO:0046872">
    <property type="term" value="F:metal ion binding"/>
    <property type="evidence" value="ECO:0007669"/>
    <property type="project" value="UniProtKB-KW"/>
</dbReference>
<dbReference type="InterPro" id="IPR036226">
    <property type="entry name" value="LipOase_C_sf"/>
</dbReference>
<protein>
    <submittedName>
        <fullName evidence="6">Arachidonate 5-lipoxygenase</fullName>
    </submittedName>
</protein>
<evidence type="ECO:0000313" key="7">
    <source>
        <dbReference type="Proteomes" id="UP000694420"/>
    </source>
</evidence>
<reference evidence="6" key="1">
    <citation type="submission" date="2025-08" db="UniProtKB">
        <authorList>
            <consortium name="Ensembl"/>
        </authorList>
    </citation>
    <scope>IDENTIFICATION</scope>
</reference>
<keyword evidence="1" id="KW-0479">Metal-binding</keyword>
<dbReference type="Pfam" id="PF00305">
    <property type="entry name" value="Lipoxygenase"/>
    <property type="match status" value="1"/>
</dbReference>
<sequence>MLIILSKMYFSLLCLLTPSHLLQYDWCSWIPNAPPTMRCPPPTEKGTVTIEQIVESLPDRGRSCWHLGAVWALSQFQDNELFLGMYPDEHFVEKPVKEAMAKFRKNLDEIVSAITERNKNKKLPYYYLSPDRIPNSVAV</sequence>
<evidence type="ECO:0000259" key="5">
    <source>
        <dbReference type="PROSITE" id="PS51393"/>
    </source>
</evidence>
<evidence type="ECO:0000256" key="1">
    <source>
        <dbReference type="ARBA" id="ARBA00022723"/>
    </source>
</evidence>
<name>A0A8C6ZTQ1_NOTPE</name>
<evidence type="ECO:0000256" key="2">
    <source>
        <dbReference type="ARBA" id="ARBA00022964"/>
    </source>
</evidence>
<evidence type="ECO:0000256" key="4">
    <source>
        <dbReference type="SAM" id="SignalP"/>
    </source>
</evidence>
<keyword evidence="2" id="KW-0223">Dioxygenase</keyword>